<dbReference type="GO" id="GO:0016787">
    <property type="term" value="F:hydrolase activity"/>
    <property type="evidence" value="ECO:0007669"/>
    <property type="project" value="UniProtKB-KW"/>
</dbReference>
<dbReference type="Gene3D" id="3.90.320.10">
    <property type="match status" value="1"/>
</dbReference>
<comment type="caution">
    <text evidence="8">The sequence shown here is derived from an EMBL/GenBank/DDBJ whole genome shotgun (WGS) entry which is preliminary data.</text>
</comment>
<gene>
    <name evidence="8" type="ORF">ENT89_03500</name>
    <name evidence="7" type="ORF">ENX77_07390</name>
</gene>
<keyword evidence="3" id="KW-0479">Metal-binding</keyword>
<dbReference type="GO" id="GO:0051536">
    <property type="term" value="F:iron-sulfur cluster binding"/>
    <property type="evidence" value="ECO:0007669"/>
    <property type="project" value="UniProtKB-KW"/>
</dbReference>
<dbReference type="EMBL" id="DTAK01000019">
    <property type="protein sequence ID" value="HGU59242.1"/>
    <property type="molecule type" value="Genomic_DNA"/>
</dbReference>
<evidence type="ECO:0008006" key="9">
    <source>
        <dbReference type="Google" id="ProtNLM"/>
    </source>
</evidence>
<evidence type="ECO:0000313" key="7">
    <source>
        <dbReference type="EMBL" id="HGE66916.1"/>
    </source>
</evidence>
<evidence type="ECO:0000313" key="8">
    <source>
        <dbReference type="EMBL" id="HGU59242.1"/>
    </source>
</evidence>
<dbReference type="GO" id="GO:0046872">
    <property type="term" value="F:metal ion binding"/>
    <property type="evidence" value="ECO:0007669"/>
    <property type="project" value="UniProtKB-KW"/>
</dbReference>
<name>A0A7C4WJZ5_9EURY</name>
<protein>
    <recommendedName>
        <fullName evidence="9">Dna2/Cas4 domain-containing protein</fullName>
    </recommendedName>
</protein>
<evidence type="ECO:0000256" key="6">
    <source>
        <dbReference type="ARBA" id="ARBA00023014"/>
    </source>
</evidence>
<keyword evidence="4" id="KW-0378">Hydrolase</keyword>
<accession>A0A7C4WJZ5</accession>
<evidence type="ECO:0000256" key="3">
    <source>
        <dbReference type="ARBA" id="ARBA00022723"/>
    </source>
</evidence>
<dbReference type="PANTHER" id="PTHR36531:SF6">
    <property type="entry name" value="DNA REPLICATION ATP-DEPENDENT HELICASE_NUCLEASE DNA2"/>
    <property type="match status" value="1"/>
</dbReference>
<evidence type="ECO:0000256" key="2">
    <source>
        <dbReference type="ARBA" id="ARBA00022722"/>
    </source>
</evidence>
<organism evidence="8">
    <name type="scientific">Geoglobus ahangari</name>
    <dbReference type="NCBI Taxonomy" id="113653"/>
    <lineage>
        <taxon>Archaea</taxon>
        <taxon>Methanobacteriati</taxon>
        <taxon>Methanobacteriota</taxon>
        <taxon>Archaeoglobi</taxon>
        <taxon>Archaeoglobales</taxon>
        <taxon>Archaeoglobaceae</taxon>
        <taxon>Geoglobus</taxon>
    </lineage>
</organism>
<sequence>MLRVSDITSFLSCPRLAYFRIHNSLEEVNEYHAVREIYLSLRKGYDYEWALERFLTLYPEKKSIFTAASSKFKFSEELDKLRPIAWEVTFKSDKYNLKGIVDEIVEGNRFLLVMLRKKKDDFTFKERMRLAATSVISGMKEGFVYYAYDGFLALYELSRRDKYDLLRIIEKLRKIESGFLPEKRESKRCEFCLYRDDCDSKPQTFASRFF</sequence>
<evidence type="ECO:0000256" key="1">
    <source>
        <dbReference type="ARBA" id="ARBA00001966"/>
    </source>
</evidence>
<keyword evidence="5" id="KW-0408">Iron</keyword>
<dbReference type="GO" id="GO:0004518">
    <property type="term" value="F:nuclease activity"/>
    <property type="evidence" value="ECO:0007669"/>
    <property type="project" value="UniProtKB-KW"/>
</dbReference>
<evidence type="ECO:0000256" key="4">
    <source>
        <dbReference type="ARBA" id="ARBA00022801"/>
    </source>
</evidence>
<dbReference type="InterPro" id="IPR051827">
    <property type="entry name" value="Cas4_exonuclease"/>
</dbReference>
<comment type="cofactor">
    <cofactor evidence="1">
        <name>[4Fe-4S] cluster</name>
        <dbReference type="ChEBI" id="CHEBI:49883"/>
    </cofactor>
</comment>
<proteinExistence type="predicted"/>
<keyword evidence="6" id="KW-0411">Iron-sulfur</keyword>
<dbReference type="PANTHER" id="PTHR36531">
    <property type="entry name" value="CRISPR-ASSOCIATED EXONUCLEASE CAS4"/>
    <property type="match status" value="1"/>
</dbReference>
<dbReference type="AlphaFoldDB" id="A0A7C4WJZ5"/>
<reference evidence="8" key="1">
    <citation type="journal article" date="2020" name="mSystems">
        <title>Genome- and Community-Level Interaction Insights into Carbon Utilization and Element Cycling Functions of Hydrothermarchaeota in Hydrothermal Sediment.</title>
        <authorList>
            <person name="Zhou Z."/>
            <person name="Liu Y."/>
            <person name="Xu W."/>
            <person name="Pan J."/>
            <person name="Luo Z.H."/>
            <person name="Li M."/>
        </authorList>
    </citation>
    <scope>NUCLEOTIDE SEQUENCE [LARGE SCALE GENOMIC DNA]</scope>
    <source>
        <strain evidence="8">SpSt-62</strain>
        <strain evidence="7">SpSt-97</strain>
    </source>
</reference>
<evidence type="ECO:0000256" key="5">
    <source>
        <dbReference type="ARBA" id="ARBA00023004"/>
    </source>
</evidence>
<keyword evidence="2" id="KW-0540">Nuclease</keyword>
<dbReference type="InterPro" id="IPR011604">
    <property type="entry name" value="PDDEXK-like_dom_sf"/>
</dbReference>
<dbReference type="EMBL" id="DTPI01000033">
    <property type="protein sequence ID" value="HGE66916.1"/>
    <property type="molecule type" value="Genomic_DNA"/>
</dbReference>